<keyword evidence="1" id="KW-0732">Signal</keyword>
<sequence length="588" mass="67185">MTVPPGYKSVTKIVLALLFLKSIQCMNGRTLLAGQSAEDAGKAPATSVYLDDVVKHERGFQGDVFMKKPSVSQADNQQYFKFMSQTTKPHPGLSLQHLDRIMGKAEIEAQGSSHGDSVNPYWPTLHMKFLAEDMDKITEDLDKLATAIGKRKVIGYSADSYEGGGQQKDTAKLAESARELQEANEHLEQYIERQFGHWAHEHDIRILDTFFEKNLSRKRKTSASQEIELKADSDTIKKLFSSTSSLKQVYETLSGEFRYLKPDTDQDFWALHRSYIQTLDQAYKHNLIKSKDFKELVKKRGYATAAARYMFLHFTHSEKGYKNPLYRNSDILLELSYASPFVNMLNVINRGEKTKFLHEILRLDAMEYAKIVYEGLAERSLADSFKYLFGSEALLQALEGTTSQASQVETHLKGIIKIFKDESIWQTEWRDSEAMRLMAQTLKFVDQNFLQEESPRLRIPSLLELFNGPLRNKLDLFSARAQAIVELEKLSKHLQGSFPLRSEGHPPKPISALEELELIDRKLEYLPAQEAYQSRMASTLKGESQTSCEKEIYGKIDALRDQIEKLRKQQLGASWLTSLFNQKFAKTT</sequence>
<name>A0A5B0QGB1_PUCGR</name>
<evidence type="ECO:0000256" key="1">
    <source>
        <dbReference type="SAM" id="SignalP"/>
    </source>
</evidence>
<dbReference type="AlphaFoldDB" id="A0A5B0QGB1"/>
<keyword evidence="3" id="KW-1185">Reference proteome</keyword>
<proteinExistence type="predicted"/>
<gene>
    <name evidence="2" type="ORF">PGT21_020355</name>
</gene>
<accession>A0A5B0QGB1</accession>
<dbReference type="EMBL" id="VSWC01000016">
    <property type="protein sequence ID" value="KAA1112024.1"/>
    <property type="molecule type" value="Genomic_DNA"/>
</dbReference>
<protein>
    <submittedName>
        <fullName evidence="2">Uncharacterized protein</fullName>
    </submittedName>
</protein>
<reference evidence="2 3" key="1">
    <citation type="submission" date="2019-05" db="EMBL/GenBank/DDBJ databases">
        <title>Emergence of the Ug99 lineage of the wheat stem rust pathogen through somatic hybridization.</title>
        <authorList>
            <person name="Li F."/>
            <person name="Upadhyaya N.M."/>
            <person name="Sperschneider J."/>
            <person name="Matny O."/>
            <person name="Nguyen-Phuc H."/>
            <person name="Mago R."/>
            <person name="Raley C."/>
            <person name="Miller M.E."/>
            <person name="Silverstein K.A.T."/>
            <person name="Henningsen E."/>
            <person name="Hirsch C.D."/>
            <person name="Visser B."/>
            <person name="Pretorius Z.A."/>
            <person name="Steffenson B.J."/>
            <person name="Schwessinger B."/>
            <person name="Dodds P.N."/>
            <person name="Figueroa M."/>
        </authorList>
    </citation>
    <scope>NUCLEOTIDE SEQUENCE [LARGE SCALE GENOMIC DNA]</scope>
    <source>
        <strain evidence="2">21-0</strain>
    </source>
</reference>
<dbReference type="OrthoDB" id="2496061at2759"/>
<dbReference type="Proteomes" id="UP000324748">
    <property type="component" value="Unassembled WGS sequence"/>
</dbReference>
<evidence type="ECO:0000313" key="3">
    <source>
        <dbReference type="Proteomes" id="UP000324748"/>
    </source>
</evidence>
<feature type="signal peptide" evidence="1">
    <location>
        <begin position="1"/>
        <end position="25"/>
    </location>
</feature>
<feature type="chain" id="PRO_5022770921" evidence="1">
    <location>
        <begin position="26"/>
        <end position="588"/>
    </location>
</feature>
<comment type="caution">
    <text evidence="2">The sequence shown here is derived from an EMBL/GenBank/DDBJ whole genome shotgun (WGS) entry which is preliminary data.</text>
</comment>
<organism evidence="2 3">
    <name type="scientific">Puccinia graminis f. sp. tritici</name>
    <dbReference type="NCBI Taxonomy" id="56615"/>
    <lineage>
        <taxon>Eukaryota</taxon>
        <taxon>Fungi</taxon>
        <taxon>Dikarya</taxon>
        <taxon>Basidiomycota</taxon>
        <taxon>Pucciniomycotina</taxon>
        <taxon>Pucciniomycetes</taxon>
        <taxon>Pucciniales</taxon>
        <taxon>Pucciniaceae</taxon>
        <taxon>Puccinia</taxon>
    </lineage>
</organism>
<evidence type="ECO:0000313" key="2">
    <source>
        <dbReference type="EMBL" id="KAA1112024.1"/>
    </source>
</evidence>